<feature type="domain" description="GmrSD restriction endonucleases C-terminal" evidence="2">
    <location>
        <begin position="101"/>
        <end position="204"/>
    </location>
</feature>
<feature type="chain" id="PRO_5039276944" description="GmrSD restriction endonucleases C-terminal domain-containing protein" evidence="1">
    <location>
        <begin position="21"/>
        <end position="225"/>
    </location>
</feature>
<name>A0A8J3X2Z7_9ACTN</name>
<dbReference type="EMBL" id="BOON01000044">
    <property type="protein sequence ID" value="GII24949.1"/>
    <property type="molecule type" value="Genomic_DNA"/>
</dbReference>
<evidence type="ECO:0000259" key="2">
    <source>
        <dbReference type="Pfam" id="PF07510"/>
    </source>
</evidence>
<organism evidence="3 4">
    <name type="scientific">Planosporangium mesophilum</name>
    <dbReference type="NCBI Taxonomy" id="689768"/>
    <lineage>
        <taxon>Bacteria</taxon>
        <taxon>Bacillati</taxon>
        <taxon>Actinomycetota</taxon>
        <taxon>Actinomycetes</taxon>
        <taxon>Micromonosporales</taxon>
        <taxon>Micromonosporaceae</taxon>
        <taxon>Planosporangium</taxon>
    </lineage>
</organism>
<comment type="caution">
    <text evidence="3">The sequence shown here is derived from an EMBL/GenBank/DDBJ whole genome shotgun (WGS) entry which is preliminary data.</text>
</comment>
<keyword evidence="1" id="KW-0732">Signal</keyword>
<dbReference type="PANTHER" id="PTHR24094:SF15">
    <property type="entry name" value="AMP-DEPENDENT SYNTHETASE_LIGASE DOMAIN-CONTAINING PROTEIN-RELATED"/>
    <property type="match status" value="1"/>
</dbReference>
<dbReference type="AlphaFoldDB" id="A0A8J3X2Z7"/>
<protein>
    <recommendedName>
        <fullName evidence="2">GmrSD restriction endonucleases C-terminal domain-containing protein</fullName>
    </recommendedName>
</protein>
<accession>A0A8J3X2Z7</accession>
<evidence type="ECO:0000256" key="1">
    <source>
        <dbReference type="SAM" id="SignalP"/>
    </source>
</evidence>
<dbReference type="Pfam" id="PF07510">
    <property type="entry name" value="GmrSD_C"/>
    <property type="match status" value="1"/>
</dbReference>
<dbReference type="PANTHER" id="PTHR24094">
    <property type="entry name" value="SECRETED PROTEIN"/>
    <property type="match status" value="1"/>
</dbReference>
<feature type="signal peptide" evidence="1">
    <location>
        <begin position="1"/>
        <end position="20"/>
    </location>
</feature>
<dbReference type="InterPro" id="IPR011089">
    <property type="entry name" value="GmrSD_C"/>
</dbReference>
<dbReference type="RefSeq" id="WP_168113975.1">
    <property type="nucleotide sequence ID" value="NZ_BOON01000044.1"/>
</dbReference>
<keyword evidence="4" id="KW-1185">Reference proteome</keyword>
<reference evidence="3" key="1">
    <citation type="submission" date="2021-01" db="EMBL/GenBank/DDBJ databases">
        <title>Whole genome shotgun sequence of Planosporangium mesophilum NBRC 109066.</title>
        <authorList>
            <person name="Komaki H."/>
            <person name="Tamura T."/>
        </authorList>
    </citation>
    <scope>NUCLEOTIDE SEQUENCE</scope>
    <source>
        <strain evidence="3">NBRC 109066</strain>
    </source>
</reference>
<gene>
    <name evidence="3" type="ORF">Pme01_45460</name>
</gene>
<dbReference type="PROSITE" id="PS51257">
    <property type="entry name" value="PROKAR_LIPOPROTEIN"/>
    <property type="match status" value="1"/>
</dbReference>
<evidence type="ECO:0000313" key="4">
    <source>
        <dbReference type="Proteomes" id="UP000599074"/>
    </source>
</evidence>
<sequence>MHAPRLLPAVLTLAAALATAGCVQTGSTTAPTTDPSRAQRELAGLTVAAPHSMAGYSRDRFPHWSQQGNGCDTREYVLKRDGRSVQTSQACKATSGQWLSRYDNKTVSDANALDIDHMVPLANAWRSGADTWDDDKRSQFANDITRPQLFAVSASVNRAKGDQDPSQWKPPYRGYWCEYAQNWVTVKRSWQLTVTEAEKSALIDMLGTCQWQSSGQPTSSPAPAA</sequence>
<proteinExistence type="predicted"/>
<dbReference type="Proteomes" id="UP000599074">
    <property type="component" value="Unassembled WGS sequence"/>
</dbReference>
<evidence type="ECO:0000313" key="3">
    <source>
        <dbReference type="EMBL" id="GII24949.1"/>
    </source>
</evidence>